<accession>A0ABW3XES6</accession>
<reference evidence="3" key="1">
    <citation type="journal article" date="2019" name="Int. J. Syst. Evol. Microbiol.">
        <title>The Global Catalogue of Microorganisms (GCM) 10K type strain sequencing project: providing services to taxonomists for standard genome sequencing and annotation.</title>
        <authorList>
            <consortium name="The Broad Institute Genomics Platform"/>
            <consortium name="The Broad Institute Genome Sequencing Center for Infectious Disease"/>
            <person name="Wu L."/>
            <person name="Ma J."/>
        </authorList>
    </citation>
    <scope>NUCLEOTIDE SEQUENCE [LARGE SCALE GENOMIC DNA]</scope>
    <source>
        <strain evidence="3">CGMCC 4.7020</strain>
    </source>
</reference>
<proteinExistence type="predicted"/>
<evidence type="ECO:0000313" key="2">
    <source>
        <dbReference type="EMBL" id="MFD1307606.1"/>
    </source>
</evidence>
<dbReference type="RefSeq" id="WP_381242687.1">
    <property type="nucleotide sequence ID" value="NZ_JBHSKH010000136.1"/>
</dbReference>
<feature type="compositionally biased region" description="Basic and acidic residues" evidence="1">
    <location>
        <begin position="197"/>
        <end position="218"/>
    </location>
</feature>
<evidence type="ECO:0000313" key="3">
    <source>
        <dbReference type="Proteomes" id="UP001597058"/>
    </source>
</evidence>
<organism evidence="2 3">
    <name type="scientific">Streptomyces kaempferi</name>
    <dbReference type="NCBI Taxonomy" id="333725"/>
    <lineage>
        <taxon>Bacteria</taxon>
        <taxon>Bacillati</taxon>
        <taxon>Actinomycetota</taxon>
        <taxon>Actinomycetes</taxon>
        <taxon>Kitasatosporales</taxon>
        <taxon>Streptomycetaceae</taxon>
        <taxon>Streptomyces</taxon>
    </lineage>
</organism>
<feature type="region of interest" description="Disordered" evidence="1">
    <location>
        <begin position="197"/>
        <end position="226"/>
    </location>
</feature>
<dbReference type="Proteomes" id="UP001597058">
    <property type="component" value="Unassembled WGS sequence"/>
</dbReference>
<keyword evidence="3" id="KW-1185">Reference proteome</keyword>
<sequence>MNVNANVDVDGWESGHRAAYGCGAWERACRQGDLLAAWYEEQELFLHAPPPRRTHARSGRHAKWPWGSGPHTVGLLLWRAAHDAGILVDEILLADTLRYCHPEAVPLAAGPLPDAARMGGIGVGSAESVAGVRHVLRAHVAAELPRPRPAGVRLTLGYRVREVLATPDWERGDWPATLVLARQAMGRADDLRERGAWQPTARERSTWARTGLDREPAGERAAPGDRVSGWPARAARLVDLADALSTDADTLPRDSQGSPGPLAQVLVATARACDALRASAEEIGRLWAAEPHEPADPASWELAHVPGALRVQTEETDDLVRAVAVFLWVLTYS</sequence>
<name>A0ABW3XES6_9ACTN</name>
<protein>
    <submittedName>
        <fullName evidence="2">Uncharacterized protein</fullName>
    </submittedName>
</protein>
<gene>
    <name evidence="2" type="ORF">ACFQ5X_17335</name>
</gene>
<comment type="caution">
    <text evidence="2">The sequence shown here is derived from an EMBL/GenBank/DDBJ whole genome shotgun (WGS) entry which is preliminary data.</text>
</comment>
<dbReference type="EMBL" id="JBHTMM010000019">
    <property type="protein sequence ID" value="MFD1307606.1"/>
    <property type="molecule type" value="Genomic_DNA"/>
</dbReference>
<evidence type="ECO:0000256" key="1">
    <source>
        <dbReference type="SAM" id="MobiDB-lite"/>
    </source>
</evidence>